<keyword evidence="2" id="KW-1185">Reference proteome</keyword>
<comment type="caution">
    <text evidence="1">The sequence shown here is derived from an EMBL/GenBank/DDBJ whole genome shotgun (WGS) entry which is preliminary data.</text>
</comment>
<accession>A0A392R2Q6</accession>
<protein>
    <submittedName>
        <fullName evidence="1">Uncharacterized protein</fullName>
    </submittedName>
</protein>
<evidence type="ECO:0000313" key="1">
    <source>
        <dbReference type="EMBL" id="MCI30843.1"/>
    </source>
</evidence>
<name>A0A392R2Q6_9FABA</name>
<evidence type="ECO:0000313" key="2">
    <source>
        <dbReference type="Proteomes" id="UP000265520"/>
    </source>
</evidence>
<dbReference type="AlphaFoldDB" id="A0A392R2Q6"/>
<sequence>GAVFLLDGWQASEVGLST</sequence>
<organism evidence="1 2">
    <name type="scientific">Trifolium medium</name>
    <dbReference type="NCBI Taxonomy" id="97028"/>
    <lineage>
        <taxon>Eukaryota</taxon>
        <taxon>Viridiplantae</taxon>
        <taxon>Streptophyta</taxon>
        <taxon>Embryophyta</taxon>
        <taxon>Tracheophyta</taxon>
        <taxon>Spermatophyta</taxon>
        <taxon>Magnoliopsida</taxon>
        <taxon>eudicotyledons</taxon>
        <taxon>Gunneridae</taxon>
        <taxon>Pentapetalae</taxon>
        <taxon>rosids</taxon>
        <taxon>fabids</taxon>
        <taxon>Fabales</taxon>
        <taxon>Fabaceae</taxon>
        <taxon>Papilionoideae</taxon>
        <taxon>50 kb inversion clade</taxon>
        <taxon>NPAAA clade</taxon>
        <taxon>Hologalegina</taxon>
        <taxon>IRL clade</taxon>
        <taxon>Trifolieae</taxon>
        <taxon>Trifolium</taxon>
    </lineage>
</organism>
<feature type="non-terminal residue" evidence="1">
    <location>
        <position position="1"/>
    </location>
</feature>
<dbReference type="EMBL" id="LXQA010182597">
    <property type="protein sequence ID" value="MCI30843.1"/>
    <property type="molecule type" value="Genomic_DNA"/>
</dbReference>
<reference evidence="1 2" key="1">
    <citation type="journal article" date="2018" name="Front. Plant Sci.">
        <title>Red Clover (Trifolium pratense) and Zigzag Clover (T. medium) - A Picture of Genomic Similarities and Differences.</title>
        <authorList>
            <person name="Dluhosova J."/>
            <person name="Istvanek J."/>
            <person name="Nedelnik J."/>
            <person name="Repkova J."/>
        </authorList>
    </citation>
    <scope>NUCLEOTIDE SEQUENCE [LARGE SCALE GENOMIC DNA]</scope>
    <source>
        <strain evidence="2">cv. 10/8</strain>
        <tissue evidence="1">Leaf</tissue>
    </source>
</reference>
<proteinExistence type="predicted"/>
<dbReference type="Proteomes" id="UP000265520">
    <property type="component" value="Unassembled WGS sequence"/>
</dbReference>